<proteinExistence type="predicted"/>
<dbReference type="KEGG" id="cpra:CPter91_3980"/>
<feature type="region of interest" description="Disordered" evidence="1">
    <location>
        <begin position="36"/>
        <end position="65"/>
    </location>
</feature>
<dbReference type="EMBL" id="CP013234">
    <property type="protein sequence ID" value="AMP06301.1"/>
    <property type="molecule type" value="Genomic_DNA"/>
</dbReference>
<dbReference type="PATRIC" id="fig|279113.9.peg.3948"/>
<accession>A0A127Q8H2</accession>
<evidence type="ECO:0000256" key="1">
    <source>
        <dbReference type="SAM" id="MobiDB-lite"/>
    </source>
</evidence>
<protein>
    <submittedName>
        <fullName evidence="2">Uncharacterized protein</fullName>
    </submittedName>
</protein>
<reference evidence="2 3" key="1">
    <citation type="submission" date="2015-11" db="EMBL/GenBank/DDBJ databases">
        <title>Exploring the genomic traits of fungus-feeding bacterial genus Collimonas.</title>
        <authorList>
            <person name="Song C."/>
            <person name="Schmidt R."/>
            <person name="de Jager V."/>
            <person name="Krzyzanowska D."/>
            <person name="Jongedijk E."/>
            <person name="Cankar K."/>
            <person name="Beekwilder J."/>
            <person name="van Veen A."/>
            <person name="de Boer W."/>
            <person name="van Veen J.A."/>
            <person name="Garbeva P."/>
        </authorList>
    </citation>
    <scope>NUCLEOTIDE SEQUENCE [LARGE SCALE GENOMIC DNA]</scope>
    <source>
        <strain evidence="2 3">Ter91</strain>
    </source>
</reference>
<evidence type="ECO:0000313" key="3">
    <source>
        <dbReference type="Proteomes" id="UP000074561"/>
    </source>
</evidence>
<organism evidence="2 3">
    <name type="scientific">Collimonas pratensis</name>
    <dbReference type="NCBI Taxonomy" id="279113"/>
    <lineage>
        <taxon>Bacteria</taxon>
        <taxon>Pseudomonadati</taxon>
        <taxon>Pseudomonadota</taxon>
        <taxon>Betaproteobacteria</taxon>
        <taxon>Burkholderiales</taxon>
        <taxon>Oxalobacteraceae</taxon>
        <taxon>Collimonas</taxon>
    </lineage>
</organism>
<gene>
    <name evidence="2" type="ORF">CPter91_3980</name>
</gene>
<evidence type="ECO:0000313" key="2">
    <source>
        <dbReference type="EMBL" id="AMP06301.1"/>
    </source>
</evidence>
<name>A0A127Q8H2_9BURK</name>
<dbReference type="STRING" id="279113.CPter91_3980"/>
<dbReference type="Proteomes" id="UP000074561">
    <property type="component" value="Chromosome"/>
</dbReference>
<sequence>MPPAAATPQAAGAKWYLPCADGGLRISASDIALDAAQHPPLSPSPAPLFPYESGKKTAPPRAAAE</sequence>
<dbReference type="AlphaFoldDB" id="A0A127Q8H2"/>